<dbReference type="AlphaFoldDB" id="A0AAW2K9U0"/>
<proteinExistence type="predicted"/>
<dbReference type="GO" id="GO:0030488">
    <property type="term" value="P:tRNA methylation"/>
    <property type="evidence" value="ECO:0007669"/>
    <property type="project" value="TreeGrafter"/>
</dbReference>
<sequence>MKAAPVGLSSSSPSPLLLSTLISYISTMASVPVLRHAPLVRAVQSRALAMASSSSSSARATSDVAIPSVNKNNQESRVLLGMSEQDLQQLALEFGQQKYRGKQLHHLLYKRKVKEIQDFSHLPLAFRNELQEAGWNVGRSPIYKEVTAADGTVKGLPQELRKCNAHGRVIMMPKKLRKMIVAKDMLENSKDKSDVEFANMMGATLLIILKNQQGILVYATDRTSSTGPFPYAVSISEKRIIDAPVIRRKNWSLKVLEDRAYYLGESKASCKNLAHKGPDRLRSDSKPQQLFYYSFQ</sequence>
<dbReference type="Gene3D" id="1.10.150.530">
    <property type="match status" value="1"/>
</dbReference>
<comment type="caution">
    <text evidence="3">The sequence shown here is derived from an EMBL/GenBank/DDBJ whole genome shotgun (WGS) entry which is preliminary data.</text>
</comment>
<reference evidence="3" key="1">
    <citation type="submission" date="2020-06" db="EMBL/GenBank/DDBJ databases">
        <authorList>
            <person name="Li T."/>
            <person name="Hu X."/>
            <person name="Zhang T."/>
            <person name="Song X."/>
            <person name="Zhang H."/>
            <person name="Dai N."/>
            <person name="Sheng W."/>
            <person name="Hou X."/>
            <person name="Wei L."/>
        </authorList>
    </citation>
    <scope>NUCLEOTIDE SEQUENCE</scope>
    <source>
        <strain evidence="3">G02</strain>
        <tissue evidence="3">Leaf</tissue>
    </source>
</reference>
<dbReference type="PANTHER" id="PTHR30544:SF5">
    <property type="entry name" value="RADICAL SAM CORE DOMAIN-CONTAINING PROTEIN"/>
    <property type="match status" value="1"/>
</dbReference>
<dbReference type="Pfam" id="PF21016">
    <property type="entry name" value="RlmN_N"/>
    <property type="match status" value="1"/>
</dbReference>
<dbReference type="PANTHER" id="PTHR30544">
    <property type="entry name" value="23S RRNA METHYLTRANSFERASE"/>
    <property type="match status" value="1"/>
</dbReference>
<reference evidence="3" key="2">
    <citation type="journal article" date="2024" name="Plant">
        <title>Genomic evolution and insights into agronomic trait innovations of Sesamum species.</title>
        <authorList>
            <person name="Miao H."/>
            <person name="Wang L."/>
            <person name="Qu L."/>
            <person name="Liu H."/>
            <person name="Sun Y."/>
            <person name="Le M."/>
            <person name="Wang Q."/>
            <person name="Wei S."/>
            <person name="Zheng Y."/>
            <person name="Lin W."/>
            <person name="Duan Y."/>
            <person name="Cao H."/>
            <person name="Xiong S."/>
            <person name="Wang X."/>
            <person name="Wei L."/>
            <person name="Li C."/>
            <person name="Ma Q."/>
            <person name="Ju M."/>
            <person name="Zhao R."/>
            <person name="Li G."/>
            <person name="Mu C."/>
            <person name="Tian Q."/>
            <person name="Mei H."/>
            <person name="Zhang T."/>
            <person name="Gao T."/>
            <person name="Zhang H."/>
        </authorList>
    </citation>
    <scope>NUCLEOTIDE SEQUENCE</scope>
    <source>
        <strain evidence="3">G02</strain>
    </source>
</reference>
<feature type="domain" description="Dual-specificity RNA methyltransferase RlmN N-terminal" evidence="2">
    <location>
        <begin position="79"/>
        <end position="132"/>
    </location>
</feature>
<keyword evidence="3" id="KW-0808">Transferase</keyword>
<gene>
    <name evidence="3" type="ORF">Sradi_6240600</name>
</gene>
<dbReference type="GO" id="GO:0070475">
    <property type="term" value="P:rRNA base methylation"/>
    <property type="evidence" value="ECO:0007669"/>
    <property type="project" value="TreeGrafter"/>
</dbReference>
<dbReference type="GO" id="GO:0008168">
    <property type="term" value="F:methyltransferase activity"/>
    <property type="evidence" value="ECO:0007669"/>
    <property type="project" value="UniProtKB-KW"/>
</dbReference>
<dbReference type="InterPro" id="IPR048641">
    <property type="entry name" value="RlmN_N"/>
</dbReference>
<evidence type="ECO:0000259" key="2">
    <source>
        <dbReference type="Pfam" id="PF21016"/>
    </source>
</evidence>
<comment type="cofactor">
    <cofactor evidence="1">
        <name>[4Fe-4S] cluster</name>
        <dbReference type="ChEBI" id="CHEBI:49883"/>
    </cofactor>
</comment>
<keyword evidence="3" id="KW-0489">Methyltransferase</keyword>
<accession>A0AAW2K9U0</accession>
<name>A0AAW2K9U0_SESRA</name>
<evidence type="ECO:0000256" key="1">
    <source>
        <dbReference type="ARBA" id="ARBA00001966"/>
    </source>
</evidence>
<dbReference type="EMBL" id="JACGWJ010000029">
    <property type="protein sequence ID" value="KAL0303725.1"/>
    <property type="molecule type" value="Genomic_DNA"/>
</dbReference>
<protein>
    <submittedName>
        <fullName evidence="3">Dual-specificity RNA methyltransferase RlmN</fullName>
    </submittedName>
</protein>
<organism evidence="3">
    <name type="scientific">Sesamum radiatum</name>
    <name type="common">Black benniseed</name>
    <dbReference type="NCBI Taxonomy" id="300843"/>
    <lineage>
        <taxon>Eukaryota</taxon>
        <taxon>Viridiplantae</taxon>
        <taxon>Streptophyta</taxon>
        <taxon>Embryophyta</taxon>
        <taxon>Tracheophyta</taxon>
        <taxon>Spermatophyta</taxon>
        <taxon>Magnoliopsida</taxon>
        <taxon>eudicotyledons</taxon>
        <taxon>Gunneridae</taxon>
        <taxon>Pentapetalae</taxon>
        <taxon>asterids</taxon>
        <taxon>lamiids</taxon>
        <taxon>Lamiales</taxon>
        <taxon>Pedaliaceae</taxon>
        <taxon>Sesamum</taxon>
    </lineage>
</organism>
<dbReference type="FunFam" id="1.10.150.530:FF:000009">
    <property type="entry name" value="Putative dual-specificity RNA methyltransferase RlmN"/>
    <property type="match status" value="1"/>
</dbReference>
<evidence type="ECO:0000313" key="3">
    <source>
        <dbReference type="EMBL" id="KAL0303725.1"/>
    </source>
</evidence>
<dbReference type="InterPro" id="IPR040072">
    <property type="entry name" value="Methyltransferase_A"/>
</dbReference>